<evidence type="ECO:0000313" key="2">
    <source>
        <dbReference type="EMBL" id="GMI30627.1"/>
    </source>
</evidence>
<organism evidence="2 3">
    <name type="scientific">Tetraparma gracilis</name>
    <dbReference type="NCBI Taxonomy" id="2962635"/>
    <lineage>
        <taxon>Eukaryota</taxon>
        <taxon>Sar</taxon>
        <taxon>Stramenopiles</taxon>
        <taxon>Ochrophyta</taxon>
        <taxon>Bolidophyceae</taxon>
        <taxon>Parmales</taxon>
        <taxon>Triparmaceae</taxon>
        <taxon>Tetraparma</taxon>
    </lineage>
</organism>
<feature type="compositionally biased region" description="Pro residues" evidence="1">
    <location>
        <begin position="28"/>
        <end position="43"/>
    </location>
</feature>
<comment type="caution">
    <text evidence="2">The sequence shown here is derived from an EMBL/GenBank/DDBJ whole genome shotgun (WGS) entry which is preliminary data.</text>
</comment>
<reference evidence="2 3" key="1">
    <citation type="journal article" date="2023" name="Commun. Biol.">
        <title>Genome analysis of Parmales, the sister group of diatoms, reveals the evolutionary specialization of diatoms from phago-mixotrophs to photoautotrophs.</title>
        <authorList>
            <person name="Ban H."/>
            <person name="Sato S."/>
            <person name="Yoshikawa S."/>
            <person name="Yamada K."/>
            <person name="Nakamura Y."/>
            <person name="Ichinomiya M."/>
            <person name="Sato N."/>
            <person name="Blanc-Mathieu R."/>
            <person name="Endo H."/>
            <person name="Kuwata A."/>
            <person name="Ogata H."/>
        </authorList>
    </citation>
    <scope>NUCLEOTIDE SEQUENCE [LARGE SCALE GENOMIC DNA]</scope>
</reference>
<protein>
    <submittedName>
        <fullName evidence="2">Uncharacterized protein</fullName>
    </submittedName>
</protein>
<feature type="compositionally biased region" description="Polar residues" evidence="1">
    <location>
        <begin position="118"/>
        <end position="138"/>
    </location>
</feature>
<feature type="non-terminal residue" evidence="2">
    <location>
        <position position="284"/>
    </location>
</feature>
<feature type="region of interest" description="Disordered" evidence="1">
    <location>
        <begin position="1"/>
        <end position="142"/>
    </location>
</feature>
<dbReference type="Proteomes" id="UP001165060">
    <property type="component" value="Unassembled WGS sequence"/>
</dbReference>
<dbReference type="EMBL" id="BRYB01005926">
    <property type="protein sequence ID" value="GMI30627.1"/>
    <property type="molecule type" value="Genomic_DNA"/>
</dbReference>
<name>A0ABQ6MRG2_9STRA</name>
<proteinExistence type="predicted"/>
<feature type="compositionally biased region" description="Acidic residues" evidence="1">
    <location>
        <begin position="1"/>
        <end position="12"/>
    </location>
</feature>
<sequence>MSESDSDLDTDADVQPAGSEASGRRSHPPIPHPTAPIRHPLPPPDDDDPSSPSSPPSLYLPDSFKLDSFAPSFDDLAPTFDDLAPSSSSRSRRTPPAGSAKSGRRLTLTLGSPKASPKHTNPPHSHAHTNPPSASSIPWTVVPPSNKRRTLLTSLPPREAFAGEALSGWTYAEDLLVLSLASSHTGAPFLPCAGRDFWQRTMGHWPPHYRQVGAWSLKDRHLALRRAEEERRRGAGPQDVKLVDVAKLAPYGKPQGPTGKRKGARAAEEGAAAGLLPPPPGAGG</sequence>
<evidence type="ECO:0000313" key="3">
    <source>
        <dbReference type="Proteomes" id="UP001165060"/>
    </source>
</evidence>
<accession>A0ABQ6MRG2</accession>
<keyword evidence="3" id="KW-1185">Reference proteome</keyword>
<feature type="compositionally biased region" description="Low complexity" evidence="1">
    <location>
        <begin position="84"/>
        <end position="100"/>
    </location>
</feature>
<evidence type="ECO:0000256" key="1">
    <source>
        <dbReference type="SAM" id="MobiDB-lite"/>
    </source>
</evidence>
<feature type="region of interest" description="Disordered" evidence="1">
    <location>
        <begin position="246"/>
        <end position="284"/>
    </location>
</feature>
<gene>
    <name evidence="2" type="ORF">TeGR_g8939</name>
</gene>